<keyword evidence="2" id="KW-0808">Transferase</keyword>
<evidence type="ECO:0000259" key="1">
    <source>
        <dbReference type="Pfam" id="PF01909"/>
    </source>
</evidence>
<dbReference type="EMBL" id="CP054492">
    <property type="protein sequence ID" value="QOY53157.1"/>
    <property type="molecule type" value="Genomic_DNA"/>
</dbReference>
<name>A0A7S7RNC0_9BACT</name>
<dbReference type="SUPFAM" id="SSF81301">
    <property type="entry name" value="Nucleotidyltransferase"/>
    <property type="match status" value="1"/>
</dbReference>
<evidence type="ECO:0000313" key="3">
    <source>
        <dbReference type="Proteomes" id="UP000593994"/>
    </source>
</evidence>
<feature type="domain" description="Polymerase nucleotidyl transferase" evidence="1">
    <location>
        <begin position="12"/>
        <end position="94"/>
    </location>
</feature>
<dbReference type="KEGG" id="sbal:HUE88_05620"/>
<dbReference type="InterPro" id="IPR002934">
    <property type="entry name" value="Polymerase_NTP_transf_dom"/>
</dbReference>
<gene>
    <name evidence="2" type="ORF">HUE88_05620</name>
</gene>
<dbReference type="AlphaFoldDB" id="A0A7S7RNC0"/>
<protein>
    <submittedName>
        <fullName evidence="2">Nucleotidyltransferase domain-containing protein</fullName>
    </submittedName>
</protein>
<reference evidence="2 3" key="1">
    <citation type="submission" date="2020-05" db="EMBL/GenBank/DDBJ databases">
        <title>Sulfurimonas marisnigri, sp. nov., and Sulfurimonas baltica, sp. nov., manganese oxide reducing chemolithoautotrophs of the class Epsilonproteobacteria isolated from the pelagic redoxclines of the Black and Baltic Seas and emended description of the genus Sulfurimonas.</title>
        <authorList>
            <person name="Henkel J.V."/>
            <person name="Laudan C."/>
            <person name="Werner J."/>
            <person name="Neu T."/>
            <person name="Plewe S."/>
            <person name="Sproer C."/>
            <person name="Bunk B."/>
            <person name="Schulz-Vogt H.N."/>
        </authorList>
    </citation>
    <scope>NUCLEOTIDE SEQUENCE [LARGE SCALE GENOMIC DNA]</scope>
    <source>
        <strain evidence="2 3">GD2</strain>
    </source>
</reference>
<dbReference type="Proteomes" id="UP000593994">
    <property type="component" value="Chromosome"/>
</dbReference>
<dbReference type="Pfam" id="PF01909">
    <property type="entry name" value="NTP_transf_2"/>
    <property type="match status" value="1"/>
</dbReference>
<dbReference type="InterPro" id="IPR043519">
    <property type="entry name" value="NT_sf"/>
</dbReference>
<dbReference type="RefSeq" id="WP_194371951.1">
    <property type="nucleotide sequence ID" value="NZ_CP054492.1"/>
</dbReference>
<keyword evidence="3" id="KW-1185">Reference proteome</keyword>
<evidence type="ECO:0000313" key="2">
    <source>
        <dbReference type="EMBL" id="QOY53157.1"/>
    </source>
</evidence>
<dbReference type="GO" id="GO:0016779">
    <property type="term" value="F:nucleotidyltransferase activity"/>
    <property type="evidence" value="ECO:0007669"/>
    <property type="project" value="InterPro"/>
</dbReference>
<sequence length="99" mass="11435">MNKNEILLKLKELKPTYEKEGLILLGLFGSYAKNTQTKYSDIDVAYKLDYDKFSLKYQGGFAKLLRIDDIKKELQTIFKTPIDLVSDDNKSILKDLINV</sequence>
<accession>A0A7S7RNC0</accession>
<proteinExistence type="predicted"/>
<organism evidence="2 3">
    <name type="scientific">Candidatus Sulfurimonas baltica</name>
    <dbReference type="NCBI Taxonomy" id="2740404"/>
    <lineage>
        <taxon>Bacteria</taxon>
        <taxon>Pseudomonadati</taxon>
        <taxon>Campylobacterota</taxon>
        <taxon>Epsilonproteobacteria</taxon>
        <taxon>Campylobacterales</taxon>
        <taxon>Sulfurimonadaceae</taxon>
        <taxon>Sulfurimonas</taxon>
    </lineage>
</organism>
<dbReference type="Gene3D" id="3.30.460.10">
    <property type="entry name" value="Beta Polymerase, domain 2"/>
    <property type="match status" value="1"/>
</dbReference>
<dbReference type="CDD" id="cd05403">
    <property type="entry name" value="NT_KNTase_like"/>
    <property type="match status" value="1"/>
</dbReference>